<gene>
    <name evidence="7" type="ORF">EJ04DRAFT_538260</name>
</gene>
<feature type="domain" description="Amino acid permease/ SLC12A" evidence="6">
    <location>
        <begin position="32"/>
        <end position="437"/>
    </location>
</feature>
<comment type="subcellular location">
    <subcellularLocation>
        <location evidence="1">Membrane</location>
        <topology evidence="1">Multi-pass membrane protein</topology>
    </subcellularLocation>
</comment>
<dbReference type="Proteomes" id="UP000799444">
    <property type="component" value="Unassembled WGS sequence"/>
</dbReference>
<feature type="transmembrane region" description="Helical" evidence="5">
    <location>
        <begin position="416"/>
        <end position="435"/>
    </location>
</feature>
<proteinExistence type="predicted"/>
<evidence type="ECO:0000313" key="7">
    <source>
        <dbReference type="EMBL" id="KAF2728706.1"/>
    </source>
</evidence>
<evidence type="ECO:0000313" key="8">
    <source>
        <dbReference type="Proteomes" id="UP000799444"/>
    </source>
</evidence>
<feature type="transmembrane region" description="Helical" evidence="5">
    <location>
        <begin position="383"/>
        <end position="404"/>
    </location>
</feature>
<evidence type="ECO:0000256" key="3">
    <source>
        <dbReference type="ARBA" id="ARBA00022989"/>
    </source>
</evidence>
<dbReference type="PANTHER" id="PTHR43341:SF46">
    <property type="entry name" value="SPS-SENSOR COMPONENT SSY1"/>
    <property type="match status" value="1"/>
</dbReference>
<feature type="transmembrane region" description="Helical" evidence="5">
    <location>
        <begin position="140"/>
        <end position="161"/>
    </location>
</feature>
<name>A0A9P4QPP5_9PLEO</name>
<dbReference type="EMBL" id="ML996269">
    <property type="protein sequence ID" value="KAF2728706.1"/>
    <property type="molecule type" value="Genomic_DNA"/>
</dbReference>
<keyword evidence="3 5" id="KW-1133">Transmembrane helix</keyword>
<evidence type="ECO:0000256" key="1">
    <source>
        <dbReference type="ARBA" id="ARBA00004141"/>
    </source>
</evidence>
<keyword evidence="8" id="KW-1185">Reference proteome</keyword>
<evidence type="ECO:0000256" key="2">
    <source>
        <dbReference type="ARBA" id="ARBA00022692"/>
    </source>
</evidence>
<dbReference type="PANTHER" id="PTHR43341">
    <property type="entry name" value="AMINO ACID PERMEASE"/>
    <property type="match status" value="1"/>
</dbReference>
<keyword evidence="4 5" id="KW-0472">Membrane</keyword>
<dbReference type="InterPro" id="IPR004841">
    <property type="entry name" value="AA-permease/SLC12A_dom"/>
</dbReference>
<feature type="transmembrane region" description="Helical" evidence="5">
    <location>
        <begin position="476"/>
        <end position="498"/>
    </location>
</feature>
<evidence type="ECO:0000256" key="5">
    <source>
        <dbReference type="SAM" id="Phobius"/>
    </source>
</evidence>
<comment type="caution">
    <text evidence="7">The sequence shown here is derived from an EMBL/GenBank/DDBJ whole genome shotgun (WGS) entry which is preliminary data.</text>
</comment>
<feature type="transmembrane region" description="Helical" evidence="5">
    <location>
        <begin position="236"/>
        <end position="260"/>
    </location>
</feature>
<protein>
    <recommendedName>
        <fullName evidence="6">Amino acid permease/ SLC12A domain-containing protein</fullName>
    </recommendedName>
</protein>
<dbReference type="InterPro" id="IPR050524">
    <property type="entry name" value="APC_YAT"/>
</dbReference>
<feature type="transmembrane region" description="Helical" evidence="5">
    <location>
        <begin position="96"/>
        <end position="120"/>
    </location>
</feature>
<feature type="transmembrane region" description="Helical" evidence="5">
    <location>
        <begin position="29"/>
        <end position="50"/>
    </location>
</feature>
<feature type="transmembrane region" description="Helical" evidence="5">
    <location>
        <begin position="337"/>
        <end position="362"/>
    </location>
</feature>
<evidence type="ECO:0000256" key="4">
    <source>
        <dbReference type="ARBA" id="ARBA00023136"/>
    </source>
</evidence>
<dbReference type="Pfam" id="PF00324">
    <property type="entry name" value="AA_permease"/>
    <property type="match status" value="1"/>
</dbReference>
<keyword evidence="2 5" id="KW-0812">Transmembrane</keyword>
<dbReference type="GO" id="GO:0015171">
    <property type="term" value="F:amino acid transmembrane transporter activity"/>
    <property type="evidence" value="ECO:0007669"/>
    <property type="project" value="TreeGrafter"/>
</dbReference>
<accession>A0A9P4QPP5</accession>
<dbReference type="Gene3D" id="1.20.1740.10">
    <property type="entry name" value="Amino acid/polyamine transporter I"/>
    <property type="match status" value="1"/>
</dbReference>
<sequence>MADERPLDRNPLSWEHFEHLDRVLGRPQLAGIGISGLVGAGLFVNSGSLISITGSLGGPIAYLVAAGIVSCVLYTTTEMVACRPITGAIIDFPHTFLDPAFGFAVAASYAIANICSMATLTAQSAELTALLRDPPRKWDIGVEAGINVGLVLLTTISQCLGVKLYGKIERIVMWFKICLLFLVCILMIVINAGDITSHAFPPAFKPVGFKNTTETGLRLTGVDDNSFGIEGPGGQFFAFLTAVSLAMFSCCGGEMVTVTAGEAKNPWKDVPIVMSFVYLVPMVLYPFILLSAGANVNYADPYLAKTWARGDGPLAQSPFVIAVQSSSLHGLPWALNLFFIISAYTAGNTALYVSSRTIFVLAQQYAPRKLADKFGKTNNGHTPIYSILLCSALSFLSLVGLSQYAFSQPRITLSQFYVSSIACIYVCLCVTFLKFKAGLDLLASRKLIIRNREIYVLSRNDRLYIERLFKSRWQPLTAYIGLVGCAFIAFWYGVPSIVILATKGSLTSTKNLKSTTALAFDVIGAYLGPILFAAFYFAYKARTHCRPVDIRDLTPENYVLEDLEFLEKSKPSTPRKFSDATDASERPDAIELGSPEEERAMSMLKGKRTARQNVNTSLDLSPGMMDNLEAQRAMEEDRKRVCEILERRPKKTERGFWRELWSFVVE</sequence>
<dbReference type="GO" id="GO:0016020">
    <property type="term" value="C:membrane"/>
    <property type="evidence" value="ECO:0007669"/>
    <property type="project" value="UniProtKB-SubCell"/>
</dbReference>
<feature type="transmembrane region" description="Helical" evidence="5">
    <location>
        <begin position="518"/>
        <end position="539"/>
    </location>
</feature>
<dbReference type="AlphaFoldDB" id="A0A9P4QPP5"/>
<reference evidence="7" key="1">
    <citation type="journal article" date="2020" name="Stud. Mycol.">
        <title>101 Dothideomycetes genomes: a test case for predicting lifestyles and emergence of pathogens.</title>
        <authorList>
            <person name="Haridas S."/>
            <person name="Albert R."/>
            <person name="Binder M."/>
            <person name="Bloem J."/>
            <person name="Labutti K."/>
            <person name="Salamov A."/>
            <person name="Andreopoulos B."/>
            <person name="Baker S."/>
            <person name="Barry K."/>
            <person name="Bills G."/>
            <person name="Bluhm B."/>
            <person name="Cannon C."/>
            <person name="Castanera R."/>
            <person name="Culley D."/>
            <person name="Daum C."/>
            <person name="Ezra D."/>
            <person name="Gonzalez J."/>
            <person name="Henrissat B."/>
            <person name="Kuo A."/>
            <person name="Liang C."/>
            <person name="Lipzen A."/>
            <person name="Lutzoni F."/>
            <person name="Magnuson J."/>
            <person name="Mondo S."/>
            <person name="Nolan M."/>
            <person name="Ohm R."/>
            <person name="Pangilinan J."/>
            <person name="Park H.-J."/>
            <person name="Ramirez L."/>
            <person name="Alfaro M."/>
            <person name="Sun H."/>
            <person name="Tritt A."/>
            <person name="Yoshinaga Y."/>
            <person name="Zwiers L.-H."/>
            <person name="Turgeon B."/>
            <person name="Goodwin S."/>
            <person name="Spatafora J."/>
            <person name="Crous P."/>
            <person name="Grigoriev I."/>
        </authorList>
    </citation>
    <scope>NUCLEOTIDE SEQUENCE</scope>
    <source>
        <strain evidence="7">CBS 125425</strain>
    </source>
</reference>
<organism evidence="7 8">
    <name type="scientific">Polyplosphaeria fusca</name>
    <dbReference type="NCBI Taxonomy" id="682080"/>
    <lineage>
        <taxon>Eukaryota</taxon>
        <taxon>Fungi</taxon>
        <taxon>Dikarya</taxon>
        <taxon>Ascomycota</taxon>
        <taxon>Pezizomycotina</taxon>
        <taxon>Dothideomycetes</taxon>
        <taxon>Pleosporomycetidae</taxon>
        <taxon>Pleosporales</taxon>
        <taxon>Tetraplosphaeriaceae</taxon>
        <taxon>Polyplosphaeria</taxon>
    </lineage>
</organism>
<feature type="transmembrane region" description="Helical" evidence="5">
    <location>
        <begin position="173"/>
        <end position="192"/>
    </location>
</feature>
<dbReference type="OrthoDB" id="3900342at2759"/>
<evidence type="ECO:0000259" key="6">
    <source>
        <dbReference type="Pfam" id="PF00324"/>
    </source>
</evidence>
<feature type="transmembrane region" description="Helical" evidence="5">
    <location>
        <begin position="56"/>
        <end position="75"/>
    </location>
</feature>
<feature type="transmembrane region" description="Helical" evidence="5">
    <location>
        <begin position="272"/>
        <end position="294"/>
    </location>
</feature>